<feature type="compositionally biased region" description="Polar residues" evidence="1">
    <location>
        <begin position="61"/>
        <end position="70"/>
    </location>
</feature>
<evidence type="ECO:0000313" key="2">
    <source>
        <dbReference type="EMBL" id="GMH74661.1"/>
    </source>
</evidence>
<organism evidence="2 3">
    <name type="scientific">Triparma laevis f. longispina</name>
    <dbReference type="NCBI Taxonomy" id="1714387"/>
    <lineage>
        <taxon>Eukaryota</taxon>
        <taxon>Sar</taxon>
        <taxon>Stramenopiles</taxon>
        <taxon>Ochrophyta</taxon>
        <taxon>Bolidophyceae</taxon>
        <taxon>Parmales</taxon>
        <taxon>Triparmaceae</taxon>
        <taxon>Triparma</taxon>
    </lineage>
</organism>
<proteinExistence type="predicted"/>
<name>A0A9W7AKM8_9STRA</name>
<dbReference type="EMBL" id="BRXW01000700">
    <property type="protein sequence ID" value="GMH74661.1"/>
    <property type="molecule type" value="Genomic_DNA"/>
</dbReference>
<keyword evidence="3" id="KW-1185">Reference proteome</keyword>
<reference evidence="3" key="1">
    <citation type="journal article" date="2023" name="Commun. Biol.">
        <title>Genome analysis of Parmales, the sister group of diatoms, reveals the evolutionary specialization of diatoms from phago-mixotrophs to photoautotrophs.</title>
        <authorList>
            <person name="Ban H."/>
            <person name="Sato S."/>
            <person name="Yoshikawa S."/>
            <person name="Yamada K."/>
            <person name="Nakamura Y."/>
            <person name="Ichinomiya M."/>
            <person name="Sato N."/>
            <person name="Blanc-Mathieu R."/>
            <person name="Endo H."/>
            <person name="Kuwata A."/>
            <person name="Ogata H."/>
        </authorList>
    </citation>
    <scope>NUCLEOTIDE SEQUENCE [LARGE SCALE GENOMIC DNA]</scope>
    <source>
        <strain evidence="3">NIES 3700</strain>
    </source>
</reference>
<feature type="region of interest" description="Disordered" evidence="1">
    <location>
        <begin position="37"/>
        <end position="97"/>
    </location>
</feature>
<accession>A0A9W7AKM8</accession>
<sequence>MSFMNTVEPHRSSPSYLASFISALSSLLDMSFEEFDEFDVPKGSPTTPNNRPHSPCPRATSEISENSNWEARSYDSKGGEDDDASSSDGAESYGEEEEDLTFFSFHDGFGAAFDGGHIRSASPPPTTRLVQPVDDWGHFHDFEDRLTEIPLDDSHFLKSASRRLGPIIE</sequence>
<dbReference type="AlphaFoldDB" id="A0A9W7AKM8"/>
<evidence type="ECO:0000313" key="3">
    <source>
        <dbReference type="Proteomes" id="UP001165122"/>
    </source>
</evidence>
<dbReference type="Proteomes" id="UP001165122">
    <property type="component" value="Unassembled WGS sequence"/>
</dbReference>
<gene>
    <name evidence="2" type="ORF">TrLO_g1937</name>
</gene>
<comment type="caution">
    <text evidence="2">The sequence shown here is derived from an EMBL/GenBank/DDBJ whole genome shotgun (WGS) entry which is preliminary data.</text>
</comment>
<evidence type="ECO:0000256" key="1">
    <source>
        <dbReference type="SAM" id="MobiDB-lite"/>
    </source>
</evidence>
<protein>
    <submittedName>
        <fullName evidence="2">Uncharacterized protein</fullName>
    </submittedName>
</protein>